<evidence type="ECO:0000313" key="2">
    <source>
        <dbReference type="EMBL" id="RXG24368.1"/>
    </source>
</evidence>
<evidence type="ECO:0000256" key="1">
    <source>
        <dbReference type="PROSITE-ProRule" id="PRU00339"/>
    </source>
</evidence>
<keyword evidence="1" id="KW-0802">TPR repeat</keyword>
<gene>
    <name evidence="2" type="ORF">DSM00_156</name>
</gene>
<dbReference type="AlphaFoldDB" id="A0A4Q0PCS5"/>
<dbReference type="PROSITE" id="PS50005">
    <property type="entry name" value="TPR"/>
    <property type="match status" value="1"/>
</dbReference>
<dbReference type="Proteomes" id="UP000289238">
    <property type="component" value="Unassembled WGS sequence"/>
</dbReference>
<dbReference type="InterPro" id="IPR019734">
    <property type="entry name" value="TPR_rpt"/>
</dbReference>
<comment type="caution">
    <text evidence="2">The sequence shown here is derived from an EMBL/GenBank/DDBJ whole genome shotgun (WGS) entry which is preliminary data.</text>
</comment>
<feature type="repeat" description="TPR" evidence="1">
    <location>
        <begin position="357"/>
        <end position="390"/>
    </location>
</feature>
<dbReference type="OrthoDB" id="1522549at2"/>
<accession>A0A4Q0PCS5</accession>
<dbReference type="InterPro" id="IPR011990">
    <property type="entry name" value="TPR-like_helical_dom_sf"/>
</dbReference>
<dbReference type="RefSeq" id="WP_128756114.1">
    <property type="nucleotide sequence ID" value="NZ_QOVM01000001.1"/>
</dbReference>
<name>A0A4Q0PCS5_9FLAO</name>
<keyword evidence="3" id="KW-1185">Reference proteome</keyword>
<dbReference type="SMART" id="SM00028">
    <property type="entry name" value="TPR"/>
    <property type="match status" value="6"/>
</dbReference>
<dbReference type="SUPFAM" id="SSF48452">
    <property type="entry name" value="TPR-like"/>
    <property type="match status" value="1"/>
</dbReference>
<dbReference type="EMBL" id="QOVM01000001">
    <property type="protein sequence ID" value="RXG24368.1"/>
    <property type="molecule type" value="Genomic_DNA"/>
</dbReference>
<organism evidence="2 3">
    <name type="scientific">Leeuwenhoekiella aequorea</name>
    <dbReference type="NCBI Taxonomy" id="283736"/>
    <lineage>
        <taxon>Bacteria</taxon>
        <taxon>Pseudomonadati</taxon>
        <taxon>Bacteroidota</taxon>
        <taxon>Flavobacteriia</taxon>
        <taxon>Flavobacteriales</taxon>
        <taxon>Flavobacteriaceae</taxon>
        <taxon>Leeuwenhoekiella</taxon>
    </lineage>
</organism>
<dbReference type="Pfam" id="PF13181">
    <property type="entry name" value="TPR_8"/>
    <property type="match status" value="1"/>
</dbReference>
<reference evidence="2 3" key="1">
    <citation type="submission" date="2018-07" db="EMBL/GenBank/DDBJ databases">
        <title>Leeuwenhoekiella genomics.</title>
        <authorList>
            <person name="Tahon G."/>
            <person name="Willems A."/>
        </authorList>
    </citation>
    <scope>NUCLEOTIDE SEQUENCE [LARGE SCALE GENOMIC DNA]</scope>
    <source>
        <strain evidence="2 3">LMG 22550</strain>
    </source>
</reference>
<evidence type="ECO:0000313" key="3">
    <source>
        <dbReference type="Proteomes" id="UP000289238"/>
    </source>
</evidence>
<protein>
    <submittedName>
        <fullName evidence="2">Protein involved in gliding motility SprE</fullName>
    </submittedName>
</protein>
<proteinExistence type="predicted"/>
<sequence length="855" mass="98645">MQLLLYTKLDLQTQVQKILILAVLASGLVGCSRKKDKFLSRNFHALTTEYNTLFNGRQAFEQGRDALINGYQDNFWSILPVERLENPEYIPLPGDAVDPSFKIAEEKAIKAIQKHSMQINGSERNPQMDEAFMLLGKSRYYDMRFVRALEAFNYILAYYPASNNIAQAKIWKAKTDLRLDNTKIAIEQLHKLLKEEKELDAQDYADASAMLAQGYITENRIDSALVYIEKAAFLTRKNEEKGRYYFIQGQLYDLVDQPQLANANYDKVIDLNRKSPRRYMINAYVNKIANFDYQSQDQQQLFELLTNLESNRENRPYLDIINYQFAQFYLNVGQQDSAVSYFNKSLTSKSADNFLVSRNYLSLGELNFDNSEYLQAGAYYDSTLSFIPENTREFRDIYKKRTNLNDVILYEGISKSNDSILKLVAMNSADRKSYFEDYIFQLKEQRSKDSISASIAEATIANNEFFTPDTQVPTGSVFYFYNPVQVAQGKLDFKSRWGSRANEDNWRISNKQGALQEEKVASGREDELKLTEDGLYSVDTYISKIPSQQPVIDSINTARNYAYYQLGLIYKEKLKEPQLAIQRLEALLQNDPEERLILPAKYNLYQLYASQNEAFNRDKYKNDILINYADTRYASIINNPGNVLAKDADSPEVLYNNLYEQFENQNFKQVIVNADRYIDEFAGDSFVPKFELLKATAIGRYRGFEAYEAALNYVALNYPNQEEGKRAKELIEKALPQLKSADFAPDSQVLSFKILYAINKQDLEQVNLYNDFFTQFIKEQGSSAIFTSRDVYDSNTTFVVIHGFKTAADAMFFAEKLKKSESTTVKTEPIVISADNYRIVQIHKNIEAFKNKEVE</sequence>
<dbReference type="Gene3D" id="1.25.40.10">
    <property type="entry name" value="Tetratricopeptide repeat domain"/>
    <property type="match status" value="3"/>
</dbReference>